<dbReference type="PANTHER" id="PTHR45947:SF3">
    <property type="entry name" value="SULFOQUINOVOSYL TRANSFERASE SQD2"/>
    <property type="match status" value="1"/>
</dbReference>
<organism evidence="3">
    <name type="scientific">marine metagenome</name>
    <dbReference type="NCBI Taxonomy" id="408172"/>
    <lineage>
        <taxon>unclassified sequences</taxon>
        <taxon>metagenomes</taxon>
        <taxon>ecological metagenomes</taxon>
    </lineage>
</organism>
<evidence type="ECO:0000259" key="1">
    <source>
        <dbReference type="Pfam" id="PF00534"/>
    </source>
</evidence>
<proteinExistence type="predicted"/>
<gene>
    <name evidence="3" type="ORF">METZ01_LOCUS127227</name>
</gene>
<feature type="domain" description="Glycosyl transferase family 1" evidence="1">
    <location>
        <begin position="201"/>
        <end position="353"/>
    </location>
</feature>
<dbReference type="GO" id="GO:0016757">
    <property type="term" value="F:glycosyltransferase activity"/>
    <property type="evidence" value="ECO:0007669"/>
    <property type="project" value="InterPro"/>
</dbReference>
<reference evidence="3" key="1">
    <citation type="submission" date="2018-05" db="EMBL/GenBank/DDBJ databases">
        <authorList>
            <person name="Lanie J.A."/>
            <person name="Ng W.-L."/>
            <person name="Kazmierczak K.M."/>
            <person name="Andrzejewski T.M."/>
            <person name="Davidsen T.M."/>
            <person name="Wayne K.J."/>
            <person name="Tettelin H."/>
            <person name="Glass J.I."/>
            <person name="Rusch D."/>
            <person name="Podicherti R."/>
            <person name="Tsui H.-C.T."/>
            <person name="Winkler M.E."/>
        </authorList>
    </citation>
    <scope>NUCLEOTIDE SEQUENCE</scope>
</reference>
<dbReference type="NCBIfam" id="TIGR03999">
    <property type="entry name" value="thiol_BshA"/>
    <property type="match status" value="1"/>
</dbReference>
<dbReference type="Pfam" id="PF00534">
    <property type="entry name" value="Glycos_transf_1"/>
    <property type="match status" value="1"/>
</dbReference>
<dbReference type="PANTHER" id="PTHR45947">
    <property type="entry name" value="SULFOQUINOVOSYL TRANSFERASE SQD2"/>
    <property type="match status" value="1"/>
</dbReference>
<dbReference type="SUPFAM" id="SSF53756">
    <property type="entry name" value="UDP-Glycosyltransferase/glycogen phosphorylase"/>
    <property type="match status" value="1"/>
</dbReference>
<protein>
    <recommendedName>
        <fullName evidence="4">N-acetyl-alpha-D-glucosaminyl L-malate synthase BshA</fullName>
    </recommendedName>
</protein>
<dbReference type="AlphaFoldDB" id="A0A381YCV5"/>
<feature type="domain" description="Glycosyltransferase subfamily 4-like N-terminal" evidence="2">
    <location>
        <begin position="11"/>
        <end position="181"/>
    </location>
</feature>
<dbReference type="GO" id="GO:0071793">
    <property type="term" value="P:bacillithiol biosynthetic process"/>
    <property type="evidence" value="ECO:0007669"/>
    <property type="project" value="InterPro"/>
</dbReference>
<dbReference type="EMBL" id="UINC01017832">
    <property type="protein sequence ID" value="SVA74373.1"/>
    <property type="molecule type" value="Genomic_DNA"/>
</dbReference>
<dbReference type="Pfam" id="PF13439">
    <property type="entry name" value="Glyco_transf_4"/>
    <property type="match status" value="1"/>
</dbReference>
<dbReference type="InterPro" id="IPR001296">
    <property type="entry name" value="Glyco_trans_1"/>
</dbReference>
<accession>A0A381YCV5</accession>
<evidence type="ECO:0000313" key="3">
    <source>
        <dbReference type="EMBL" id="SVA74373.1"/>
    </source>
</evidence>
<dbReference type="Gene3D" id="3.40.50.2000">
    <property type="entry name" value="Glycogen Phosphorylase B"/>
    <property type="match status" value="2"/>
</dbReference>
<evidence type="ECO:0000259" key="2">
    <source>
        <dbReference type="Pfam" id="PF13439"/>
    </source>
</evidence>
<dbReference type="InterPro" id="IPR023881">
    <property type="entry name" value="Thiol_BshA"/>
</dbReference>
<name>A0A381YCV5_9ZZZZ</name>
<dbReference type="InterPro" id="IPR050194">
    <property type="entry name" value="Glycosyltransferase_grp1"/>
</dbReference>
<evidence type="ECO:0008006" key="4">
    <source>
        <dbReference type="Google" id="ProtNLM"/>
    </source>
</evidence>
<sequence length="389" mass="41934">MNVGIVCYASVGGSGIVATELAKALADRGHQVRLISTEMPFRGTEYHLGLAFHAVQTPGYPLLREPQYLLSLANKIVQVSREHELDIIHAHYAIPHAAAAYLARQILANGPPGAKVPRVITTLHGTDVTLIGSDSSYSETAAFCIDQSDGVTAVSESLRDDTYRQLPVRAEIKVIPNFLDCGIHRRLPDPALRSRFTNGDAQTRLVIHVSNFRPVKRVETVVDVFARICRQVPCRLLLVGDGPDLDKAGRRARELGVTDGVEQLGEQEQVVPLLSVADLFLLPSAQESFGLAALEAMACQLPVVASRVGGLPEVIDDGVTGFLHPPDDVDGLAASGVALLTDDELHQSVTRAALSAVLKRFCANVIVPQYEAFYGQVTDRKTAALTLVD</sequence>
<dbReference type="InterPro" id="IPR028098">
    <property type="entry name" value="Glyco_trans_4-like_N"/>
</dbReference>